<gene>
    <name evidence="3" type="ORF">JF74_04990</name>
</gene>
<keyword evidence="1" id="KW-0812">Transmembrane</keyword>
<dbReference type="OrthoDB" id="384721at2"/>
<organism evidence="3 4">
    <name type="scientific">Lactobacillus melliventris</name>
    <dbReference type="NCBI Taxonomy" id="1218507"/>
    <lineage>
        <taxon>Bacteria</taxon>
        <taxon>Bacillati</taxon>
        <taxon>Bacillota</taxon>
        <taxon>Bacilli</taxon>
        <taxon>Lactobacillales</taxon>
        <taxon>Lactobacillaceae</taxon>
        <taxon>Lactobacillus</taxon>
    </lineage>
</organism>
<keyword evidence="1" id="KW-1133">Transmembrane helix</keyword>
<dbReference type="EMBL" id="JXLI01000008">
    <property type="protein sequence ID" value="KJY57471.1"/>
    <property type="molecule type" value="Genomic_DNA"/>
</dbReference>
<dbReference type="CDD" id="cd08556">
    <property type="entry name" value="GDPD"/>
    <property type="match status" value="1"/>
</dbReference>
<dbReference type="GO" id="GO:0006629">
    <property type="term" value="P:lipid metabolic process"/>
    <property type="evidence" value="ECO:0007669"/>
    <property type="project" value="InterPro"/>
</dbReference>
<dbReference type="InterPro" id="IPR030395">
    <property type="entry name" value="GP_PDE_dom"/>
</dbReference>
<dbReference type="PROSITE" id="PS51704">
    <property type="entry name" value="GP_PDE"/>
    <property type="match status" value="1"/>
</dbReference>
<name>A0A0F4LIV3_9LACO</name>
<evidence type="ECO:0000313" key="3">
    <source>
        <dbReference type="EMBL" id="KJY57471.1"/>
    </source>
</evidence>
<dbReference type="SUPFAM" id="SSF51695">
    <property type="entry name" value="PLC-like phosphodiesterases"/>
    <property type="match status" value="1"/>
</dbReference>
<dbReference type="HOGENOM" id="CLU_048255_1_0_9"/>
<proteinExistence type="predicted"/>
<dbReference type="PATRIC" id="fig|1218507.3.peg.666"/>
<evidence type="ECO:0000259" key="2">
    <source>
        <dbReference type="PROSITE" id="PS51704"/>
    </source>
</evidence>
<dbReference type="Proteomes" id="UP000033531">
    <property type="component" value="Unassembled WGS sequence"/>
</dbReference>
<dbReference type="GO" id="GO:0008081">
    <property type="term" value="F:phosphoric diester hydrolase activity"/>
    <property type="evidence" value="ECO:0007669"/>
    <property type="project" value="InterPro"/>
</dbReference>
<comment type="caution">
    <text evidence="3">The sequence shown here is derived from an EMBL/GenBank/DDBJ whole genome shotgun (WGS) entry which is preliminary data.</text>
</comment>
<dbReference type="Gene3D" id="3.20.20.190">
    <property type="entry name" value="Phosphatidylinositol (PI) phosphodiesterase"/>
    <property type="match status" value="1"/>
</dbReference>
<dbReference type="InterPro" id="IPR017946">
    <property type="entry name" value="PLC-like_Pdiesterase_TIM-brl"/>
</dbReference>
<dbReference type="PANTHER" id="PTHR46211">
    <property type="entry name" value="GLYCEROPHOSPHORYL DIESTER PHOSPHODIESTERASE"/>
    <property type="match status" value="1"/>
</dbReference>
<reference evidence="3 4" key="1">
    <citation type="submission" date="2015-01" db="EMBL/GenBank/DDBJ databases">
        <title>Comparative genomics of the lactic acid bacteria isolated from the honey bee gut.</title>
        <authorList>
            <person name="Ellegaard K.M."/>
            <person name="Tamarit D."/>
            <person name="Javelind E."/>
            <person name="Olofsson T."/>
            <person name="Andersson S.G."/>
            <person name="Vasquez A."/>
        </authorList>
    </citation>
    <scope>NUCLEOTIDE SEQUENCE [LARGE SCALE GENOMIC DNA]</scope>
    <source>
        <strain evidence="3 4">Hma8</strain>
    </source>
</reference>
<dbReference type="PANTHER" id="PTHR46211:SF14">
    <property type="entry name" value="GLYCEROPHOSPHODIESTER PHOSPHODIESTERASE"/>
    <property type="match status" value="1"/>
</dbReference>
<feature type="domain" description="GP-PDE" evidence="2">
    <location>
        <begin position="23"/>
        <end position="257"/>
    </location>
</feature>
<protein>
    <submittedName>
        <fullName evidence="3">Glycerophosphodiester phosphodiesterase family protein</fullName>
    </submittedName>
</protein>
<dbReference type="STRING" id="1218507.JF74_04990"/>
<feature type="transmembrane region" description="Helical" evidence="1">
    <location>
        <begin position="7"/>
        <end position="26"/>
    </location>
</feature>
<evidence type="ECO:0000313" key="4">
    <source>
        <dbReference type="Proteomes" id="UP000033531"/>
    </source>
</evidence>
<dbReference type="RefSeq" id="WP_046324461.1">
    <property type="nucleotide sequence ID" value="NZ_JBHTMT010000008.1"/>
</dbReference>
<dbReference type="AlphaFoldDB" id="A0A0F4LIV3"/>
<sequence>MKYQSQLFKALIFSIIFITTSGFTVVGHRGDPSKYPEETIQSDNSAFNSGADYVELDLRLSADGELVVSHDDDLFRVTHTHAIVSQNYWQALSQLTYDNGEHVLSLPELFEYYQKKPNTKFILETKIDHGLDPSYELEDQIAATVKKYHMEKRIMIHSFSAASLFHFRKIMPNAYLILIVGSLKRMNFSNLPQVNAVNVSSDLILNHSWLIHWLHQLNKQVFVWTEMDESPDLWQWLINKNVDGVVTNFPSTGFKYKLAKEGTKKYAIHRKGSYFGKKKAKTMMNPYVQKMQNKYVYPGQKFEVMYGVRAHNQLYYQIANQTFISAEFVNMDLRPADIAPYQSKQIIAKPQKDVRIYRYPDNQAKTKKLLPANTLFKIQNFNGSPKSLWLFTSQGWIKARDILFYGFFDDANWQNYRRLPRMSRYSNIALTPYLQLQPAKTLNTWQKIKQIKKITTKKVLHN</sequence>
<keyword evidence="1" id="KW-0472">Membrane</keyword>
<accession>A0A0F4LIV3</accession>
<dbReference type="Pfam" id="PF03009">
    <property type="entry name" value="GDPD"/>
    <property type="match status" value="1"/>
</dbReference>
<evidence type="ECO:0000256" key="1">
    <source>
        <dbReference type="SAM" id="Phobius"/>
    </source>
</evidence>